<name>A0A9N7RP26_STRHE</name>
<sequence>DGRINKFKARLVVKGFKQKEGYDFFDTYSPVTRIASIRVLLSIAALHNLEIHQMDVKTEFLNGELEEEIYMEQPECFVAPGQEKKVCKLIKSLYGLKQAPKQWHLKFDDVMLSNGFKINECDKCVYVKNISNTYVIVLLKKFNAYEGPLSRTPLDLSINLEANKGQPVAQLEYSRIIGSLMYLTNCTRSDLAYPVNKLSRFTSNPSHEHWNALKRVLKYLKYTLGYGIKYSRYPAVLEGYCDASRISDSRDSHSTSGYVFCIGGG</sequence>
<dbReference type="InterPro" id="IPR013103">
    <property type="entry name" value="RVT_2"/>
</dbReference>
<evidence type="ECO:0000313" key="3">
    <source>
        <dbReference type="Proteomes" id="UP001153555"/>
    </source>
</evidence>
<reference evidence="2" key="1">
    <citation type="submission" date="2019-12" db="EMBL/GenBank/DDBJ databases">
        <authorList>
            <person name="Scholes J."/>
        </authorList>
    </citation>
    <scope>NUCLEOTIDE SEQUENCE</scope>
</reference>
<dbReference type="EMBL" id="CACSLK010028246">
    <property type="protein sequence ID" value="CAA0835156.1"/>
    <property type="molecule type" value="Genomic_DNA"/>
</dbReference>
<dbReference type="OrthoDB" id="411615at2759"/>
<dbReference type="SUPFAM" id="SSF56672">
    <property type="entry name" value="DNA/RNA polymerases"/>
    <property type="match status" value="1"/>
</dbReference>
<dbReference type="AlphaFoldDB" id="A0A9N7RP26"/>
<dbReference type="GO" id="GO:0016301">
    <property type="term" value="F:kinase activity"/>
    <property type="evidence" value="ECO:0007669"/>
    <property type="project" value="UniProtKB-KW"/>
</dbReference>
<proteinExistence type="predicted"/>
<accession>A0A9N7RP26</accession>
<protein>
    <submittedName>
        <fullName evidence="2">Cysteine-rich RLK (RECEPTOR-like protein kinase) 8</fullName>
    </submittedName>
</protein>
<evidence type="ECO:0000259" key="1">
    <source>
        <dbReference type="Pfam" id="PF07727"/>
    </source>
</evidence>
<keyword evidence="3" id="KW-1185">Reference proteome</keyword>
<dbReference type="PANTHER" id="PTHR11439">
    <property type="entry name" value="GAG-POL-RELATED RETROTRANSPOSON"/>
    <property type="match status" value="1"/>
</dbReference>
<evidence type="ECO:0000313" key="2">
    <source>
        <dbReference type="EMBL" id="CAA0835156.1"/>
    </source>
</evidence>
<feature type="non-terminal residue" evidence="2">
    <location>
        <position position="265"/>
    </location>
</feature>
<keyword evidence="2" id="KW-0418">Kinase</keyword>
<dbReference type="InterPro" id="IPR043502">
    <property type="entry name" value="DNA/RNA_pol_sf"/>
</dbReference>
<gene>
    <name evidence="2" type="ORF">SHERM_02859</name>
</gene>
<feature type="non-terminal residue" evidence="2">
    <location>
        <position position="1"/>
    </location>
</feature>
<comment type="caution">
    <text evidence="2">The sequence shown here is derived from an EMBL/GenBank/DDBJ whole genome shotgun (WGS) entry which is preliminary data.</text>
</comment>
<dbReference type="Proteomes" id="UP001153555">
    <property type="component" value="Unassembled WGS sequence"/>
</dbReference>
<dbReference type="Pfam" id="PF07727">
    <property type="entry name" value="RVT_2"/>
    <property type="match status" value="1"/>
</dbReference>
<dbReference type="PANTHER" id="PTHR11439:SF521">
    <property type="entry name" value="RNA-DIRECTED DNA POLYMERASE"/>
    <property type="match status" value="1"/>
</dbReference>
<organism evidence="2 3">
    <name type="scientific">Striga hermonthica</name>
    <name type="common">Purple witchweed</name>
    <name type="synonym">Buchnera hermonthica</name>
    <dbReference type="NCBI Taxonomy" id="68872"/>
    <lineage>
        <taxon>Eukaryota</taxon>
        <taxon>Viridiplantae</taxon>
        <taxon>Streptophyta</taxon>
        <taxon>Embryophyta</taxon>
        <taxon>Tracheophyta</taxon>
        <taxon>Spermatophyta</taxon>
        <taxon>Magnoliopsida</taxon>
        <taxon>eudicotyledons</taxon>
        <taxon>Gunneridae</taxon>
        <taxon>Pentapetalae</taxon>
        <taxon>asterids</taxon>
        <taxon>lamiids</taxon>
        <taxon>Lamiales</taxon>
        <taxon>Orobanchaceae</taxon>
        <taxon>Buchnereae</taxon>
        <taxon>Striga</taxon>
    </lineage>
</organism>
<keyword evidence="2" id="KW-0808">Transferase</keyword>
<feature type="domain" description="Reverse transcriptase Ty1/copia-type" evidence="1">
    <location>
        <begin position="5"/>
        <end position="138"/>
    </location>
</feature>